<dbReference type="PANTHER" id="PTHR11439:SF440">
    <property type="entry name" value="INTEGRASE CATALYTIC DOMAIN-CONTAINING PROTEIN"/>
    <property type="match status" value="1"/>
</dbReference>
<protein>
    <recommendedName>
        <fullName evidence="3">Reverse transcriptase Ty1/copia-type domain-containing protein</fullName>
    </recommendedName>
</protein>
<dbReference type="Proteomes" id="UP000469452">
    <property type="component" value="Unassembled WGS sequence"/>
</dbReference>
<reference evidence="1 2" key="1">
    <citation type="submission" date="2019-06" db="EMBL/GenBank/DDBJ databases">
        <title>Genomics analysis of Aphanomyces spp. identifies a new class of oomycete effector associated with host adaptation.</title>
        <authorList>
            <person name="Gaulin E."/>
        </authorList>
    </citation>
    <scope>NUCLEOTIDE SEQUENCE [LARGE SCALE GENOMIC DNA]</scope>
    <source>
        <strain evidence="1 2">E</strain>
    </source>
</reference>
<name>A0A6A4YVA2_APHAT</name>
<sequence length="123" mass="13737">MSQQAYVDAVLVKFKMVESNPVSTPEMHKLNLPYRELVGSLQYLVTCTRSDIANAVHNLSKYVSCYDESHWKQAKRVVRHLKGTKAASLKIDCTDQVGAFQVEALCDADFANGEDRKSSAALR</sequence>
<proteinExistence type="predicted"/>
<evidence type="ECO:0000313" key="2">
    <source>
        <dbReference type="Proteomes" id="UP000469452"/>
    </source>
</evidence>
<dbReference type="EMBL" id="VJMI01020998">
    <property type="protein sequence ID" value="KAF0702861.1"/>
    <property type="molecule type" value="Genomic_DNA"/>
</dbReference>
<organism evidence="1 2">
    <name type="scientific">Aphanomyces astaci</name>
    <name type="common">Crayfish plague agent</name>
    <dbReference type="NCBI Taxonomy" id="112090"/>
    <lineage>
        <taxon>Eukaryota</taxon>
        <taxon>Sar</taxon>
        <taxon>Stramenopiles</taxon>
        <taxon>Oomycota</taxon>
        <taxon>Saprolegniomycetes</taxon>
        <taxon>Saprolegniales</taxon>
        <taxon>Verrucalvaceae</taxon>
        <taxon>Aphanomyces</taxon>
    </lineage>
</organism>
<dbReference type="AlphaFoldDB" id="A0A6A4YVA2"/>
<accession>A0A6A4YVA2</accession>
<evidence type="ECO:0000313" key="1">
    <source>
        <dbReference type="EMBL" id="KAF0702861.1"/>
    </source>
</evidence>
<comment type="caution">
    <text evidence="1">The sequence shown here is derived from an EMBL/GenBank/DDBJ whole genome shotgun (WGS) entry which is preliminary data.</text>
</comment>
<gene>
    <name evidence="1" type="ORF">AaE_015669</name>
</gene>
<evidence type="ECO:0008006" key="3">
    <source>
        <dbReference type="Google" id="ProtNLM"/>
    </source>
</evidence>
<dbReference type="PANTHER" id="PTHR11439">
    <property type="entry name" value="GAG-POL-RELATED RETROTRANSPOSON"/>
    <property type="match status" value="1"/>
</dbReference>